<keyword evidence="11" id="KW-1185">Reference proteome</keyword>
<name>B6K3I5_SCHJY</name>
<reference evidence="9 11" key="1">
    <citation type="journal article" date="2011" name="Science">
        <title>Comparative functional genomics of the fission yeasts.</title>
        <authorList>
            <person name="Rhind N."/>
            <person name="Chen Z."/>
            <person name="Yassour M."/>
            <person name="Thompson D.A."/>
            <person name="Haas B.J."/>
            <person name="Habib N."/>
            <person name="Wapinski I."/>
            <person name="Roy S."/>
            <person name="Lin M.F."/>
            <person name="Heiman D.I."/>
            <person name="Young S.K."/>
            <person name="Furuya K."/>
            <person name="Guo Y."/>
            <person name="Pidoux A."/>
            <person name="Chen H.M."/>
            <person name="Robbertse B."/>
            <person name="Goldberg J.M."/>
            <person name="Aoki K."/>
            <person name="Bayne E.H."/>
            <person name="Berlin A.M."/>
            <person name="Desjardins C.A."/>
            <person name="Dobbs E."/>
            <person name="Dukaj L."/>
            <person name="Fan L."/>
            <person name="FitzGerald M.G."/>
            <person name="French C."/>
            <person name="Gujja S."/>
            <person name="Hansen K."/>
            <person name="Keifenheim D."/>
            <person name="Levin J.Z."/>
            <person name="Mosher R.A."/>
            <person name="Mueller C.A."/>
            <person name="Pfiffner J."/>
            <person name="Priest M."/>
            <person name="Russ C."/>
            <person name="Smialowska A."/>
            <person name="Swoboda P."/>
            <person name="Sykes S.M."/>
            <person name="Vaughn M."/>
            <person name="Vengrova S."/>
            <person name="Yoder R."/>
            <person name="Zeng Q."/>
            <person name="Allshire R."/>
            <person name="Baulcombe D."/>
            <person name="Birren B.W."/>
            <person name="Brown W."/>
            <person name="Ekwall K."/>
            <person name="Kellis M."/>
            <person name="Leatherwood J."/>
            <person name="Levin H."/>
            <person name="Margalit H."/>
            <person name="Martienssen R."/>
            <person name="Nieduszynski C.A."/>
            <person name="Spatafora J.W."/>
            <person name="Friedman N."/>
            <person name="Dalgaard J.Z."/>
            <person name="Baumann P."/>
            <person name="Niki H."/>
            <person name="Regev A."/>
            <person name="Nusbaum C."/>
        </authorList>
    </citation>
    <scope>NUCLEOTIDE SEQUENCE [LARGE SCALE GENOMIC DNA]</scope>
    <source>
        <strain evidence="11">yFS275 / FY16936</strain>
    </source>
</reference>
<dbReference type="GO" id="GO:0140506">
    <property type="term" value="F:endoplasmic reticulum-autophagosome adaptor activity"/>
    <property type="evidence" value="ECO:0007669"/>
    <property type="project" value="UniProtKB-ARBA"/>
</dbReference>
<dbReference type="GO" id="GO:0090158">
    <property type="term" value="P:endoplasmic reticulum membrane organization"/>
    <property type="evidence" value="ECO:0000318"/>
    <property type="project" value="GO_Central"/>
</dbReference>
<protein>
    <submittedName>
        <fullName evidence="9">MSP domain-containing protein</fullName>
    </submittedName>
</protein>
<feature type="compositionally biased region" description="Basic and acidic residues" evidence="7">
    <location>
        <begin position="199"/>
        <end position="211"/>
    </location>
</feature>
<dbReference type="VEuPathDB" id="FungiDB:SJAG_03170"/>
<dbReference type="GO" id="GO:0007163">
    <property type="term" value="P:establishment or maintenance of cell polarity"/>
    <property type="evidence" value="ECO:0007669"/>
    <property type="project" value="EnsemblFungi"/>
</dbReference>
<dbReference type="JaponicusDB" id="SJAG_03170">
    <property type="gene designation" value="scs2"/>
</dbReference>
<keyword evidence="6" id="KW-0472">Membrane</keyword>
<evidence type="ECO:0000256" key="7">
    <source>
        <dbReference type="SAM" id="MobiDB-lite"/>
    </source>
</evidence>
<accession>B6K3I5</accession>
<evidence type="ECO:0000313" key="9">
    <source>
        <dbReference type="EMBL" id="EEB08042.1"/>
    </source>
</evidence>
<keyword evidence="3" id="KW-0812">Transmembrane</keyword>
<dbReference type="GO" id="GO:0160214">
    <property type="term" value="F:endoplasmic reticulum-plasma membrane adaptor activity"/>
    <property type="evidence" value="ECO:0007669"/>
    <property type="project" value="EnsemblFungi"/>
</dbReference>
<feature type="region of interest" description="Disordered" evidence="7">
    <location>
        <begin position="293"/>
        <end position="346"/>
    </location>
</feature>
<dbReference type="GO" id="GO:1902647">
    <property type="term" value="P:negative regulation of 1-phosphatidyl-1D-myo-inositol 4,5-bisphosphate biosynthetic process"/>
    <property type="evidence" value="ECO:0007669"/>
    <property type="project" value="EnsemblFungi"/>
</dbReference>
<dbReference type="RefSeq" id="XP_002174335.1">
    <property type="nucleotide sequence ID" value="XM_002174299.2"/>
</dbReference>
<evidence type="ECO:0000256" key="1">
    <source>
        <dbReference type="ARBA" id="ARBA00004163"/>
    </source>
</evidence>
<evidence type="ECO:0000256" key="4">
    <source>
        <dbReference type="ARBA" id="ARBA00022824"/>
    </source>
</evidence>
<dbReference type="GO" id="GO:0007009">
    <property type="term" value="P:plasma membrane organization"/>
    <property type="evidence" value="ECO:0007669"/>
    <property type="project" value="EnsemblFungi"/>
</dbReference>
<dbReference type="GO" id="GO:0005886">
    <property type="term" value="C:plasma membrane"/>
    <property type="evidence" value="ECO:0000318"/>
    <property type="project" value="GO_Central"/>
</dbReference>
<dbReference type="InterPro" id="IPR000535">
    <property type="entry name" value="MSP_dom"/>
</dbReference>
<dbReference type="GeneID" id="7048515"/>
<dbReference type="AlphaFoldDB" id="B6K3I5"/>
<feature type="domain" description="MSP" evidence="8">
    <location>
        <begin position="1"/>
        <end position="126"/>
    </location>
</feature>
<feature type="region of interest" description="Disordered" evidence="7">
    <location>
        <begin position="411"/>
        <end position="485"/>
    </location>
</feature>
<dbReference type="GO" id="GO:0051685">
    <property type="term" value="P:maintenance of ER location"/>
    <property type="evidence" value="ECO:0007669"/>
    <property type="project" value="EnsemblFungi"/>
</dbReference>
<dbReference type="OrthoDB" id="264603at2759"/>
<dbReference type="PANTHER" id="PTHR10809">
    <property type="entry name" value="VESICLE-ASSOCIATED MEMBRANE PROTEIN-ASSOCIATED PROTEIN"/>
    <property type="match status" value="1"/>
</dbReference>
<dbReference type="STRING" id="402676.B6K3I5"/>
<dbReference type="PROSITE" id="PS50202">
    <property type="entry name" value="MSP"/>
    <property type="match status" value="1"/>
</dbReference>
<dbReference type="Gene3D" id="2.60.40.10">
    <property type="entry name" value="Immunoglobulins"/>
    <property type="match status" value="1"/>
</dbReference>
<dbReference type="SUPFAM" id="SSF49354">
    <property type="entry name" value="PapD-like"/>
    <property type="match status" value="1"/>
</dbReference>
<dbReference type="GO" id="GO:0005789">
    <property type="term" value="C:endoplasmic reticulum membrane"/>
    <property type="evidence" value="ECO:0000318"/>
    <property type="project" value="GO_Central"/>
</dbReference>
<feature type="compositionally biased region" description="Basic and acidic residues" evidence="7">
    <location>
        <begin position="332"/>
        <end position="341"/>
    </location>
</feature>
<proteinExistence type="inferred from homology"/>
<dbReference type="InterPro" id="IPR008962">
    <property type="entry name" value="PapD-like_sf"/>
</dbReference>
<dbReference type="GO" id="GO:0061817">
    <property type="term" value="P:endoplasmic reticulum-plasma membrane tethering"/>
    <property type="evidence" value="ECO:0000318"/>
    <property type="project" value="GO_Central"/>
</dbReference>
<feature type="compositionally biased region" description="Polar residues" evidence="7">
    <location>
        <begin position="422"/>
        <end position="434"/>
    </location>
</feature>
<dbReference type="FunFam" id="2.60.40.10:FF:000813">
    <property type="entry name" value="Vesicle-associated protein 1-1"/>
    <property type="match status" value="1"/>
</dbReference>
<dbReference type="EMBL" id="KE651167">
    <property type="protein sequence ID" value="EEB08042.1"/>
    <property type="molecule type" value="Genomic_DNA"/>
</dbReference>
<dbReference type="OMA" id="PEPSIWE"/>
<dbReference type="InterPro" id="IPR016763">
    <property type="entry name" value="VAP"/>
</dbReference>
<feature type="compositionally biased region" description="Low complexity" evidence="7">
    <location>
        <begin position="140"/>
        <end position="160"/>
    </location>
</feature>
<evidence type="ECO:0000259" key="8">
    <source>
        <dbReference type="PROSITE" id="PS50202"/>
    </source>
</evidence>
<dbReference type="GO" id="GO:0043495">
    <property type="term" value="F:protein-membrane adaptor activity"/>
    <property type="evidence" value="ECO:0000318"/>
    <property type="project" value="GO_Central"/>
</dbReference>
<dbReference type="PANTHER" id="PTHR10809:SF6">
    <property type="entry name" value="AT11025P-RELATED"/>
    <property type="match status" value="1"/>
</dbReference>
<dbReference type="GO" id="GO:0035091">
    <property type="term" value="F:phosphatidylinositol binding"/>
    <property type="evidence" value="ECO:0007669"/>
    <property type="project" value="UniProtKB-ARBA"/>
</dbReference>
<sequence>MSVECNGELYFYPPFTTMSKETMTVHNPNAEPVIFKVKTTAPKQYCVRPNSGRIEANSSLKIQVLLQAFKEEPPVGFKCRDKFLIQSMLLGNEDTQGVENYHEFWAAMEKRPGVKIHDRRIRCVFSTTPSTAAGENAPQAVSDATTSTTAATATPAATAPAPVPAPAPAPAPVPAPVAAANSSSPAVPTSIPSEPIEVPSKKEEPVVKKEQVPVAPAAADAIAPKTTLSSSHVSQVTKELDVPSAASTQPNAAATTSAAPSSGPTFASTDAIAPSAIASTVPDLVQTVVDMDEPQAQEEETVVPKAAPVEAEPEPEPEDKRELPTTPSFAPEEEKTIKESDVASQADVAKGTLETIEDKMTSAANAVRSAVHGTAQKVTELGEASTTAVAQPVEELAESTGVAASVNVPEPQTAEETTATTIPNASTLGSTARESAQDAALTARRVASEPAKETPVPAVTQTQAQAAASAPRDTQERQTTAQLAAGNSENTVAGGIEPKMVAILCFISFMIGYLFF</sequence>
<dbReference type="GO" id="GO:0001786">
    <property type="term" value="F:phosphatidylserine binding"/>
    <property type="evidence" value="ECO:0007669"/>
    <property type="project" value="UniProtKB-ARBA"/>
</dbReference>
<dbReference type="eggNOG" id="KOG0439">
    <property type="taxonomic scope" value="Eukaryota"/>
</dbReference>
<evidence type="ECO:0000256" key="5">
    <source>
        <dbReference type="ARBA" id="ARBA00022989"/>
    </source>
</evidence>
<dbReference type="GO" id="GO:0061709">
    <property type="term" value="P:reticulophagy"/>
    <property type="evidence" value="ECO:0007669"/>
    <property type="project" value="EnsemblFungi"/>
</dbReference>
<feature type="compositionally biased region" description="Low complexity" evidence="7">
    <location>
        <begin position="243"/>
        <end position="267"/>
    </location>
</feature>
<feature type="compositionally biased region" description="Low complexity" evidence="7">
    <location>
        <begin position="212"/>
        <end position="224"/>
    </location>
</feature>
<dbReference type="InterPro" id="IPR013783">
    <property type="entry name" value="Ig-like_fold"/>
</dbReference>
<evidence type="ECO:0000313" key="11">
    <source>
        <dbReference type="Proteomes" id="UP000001744"/>
    </source>
</evidence>
<feature type="compositionally biased region" description="Polar residues" evidence="7">
    <location>
        <begin position="226"/>
        <end position="237"/>
    </location>
</feature>
<comment type="similarity">
    <text evidence="2">Belongs to the VAMP-associated protein (VAP) (TC 9.B.17) family.</text>
</comment>
<keyword evidence="4" id="KW-0256">Endoplasmic reticulum</keyword>
<dbReference type="GO" id="GO:0160219">
    <property type="term" value="C:cortical endoplasmic reticulum membrane"/>
    <property type="evidence" value="ECO:0007669"/>
    <property type="project" value="UniProtKB-ARBA"/>
</dbReference>
<feature type="compositionally biased region" description="Pro residues" evidence="7">
    <location>
        <begin position="161"/>
        <end position="175"/>
    </location>
</feature>
<dbReference type="HOGENOM" id="CLU_528024_0_0_1"/>
<evidence type="ECO:0000256" key="3">
    <source>
        <dbReference type="ARBA" id="ARBA00022692"/>
    </source>
</evidence>
<feature type="compositionally biased region" description="Low complexity" evidence="7">
    <location>
        <begin position="454"/>
        <end position="471"/>
    </location>
</feature>
<evidence type="ECO:0000256" key="2">
    <source>
        <dbReference type="ARBA" id="ARBA00008932"/>
    </source>
</evidence>
<dbReference type="Pfam" id="PF00635">
    <property type="entry name" value="Motile_Sperm"/>
    <property type="match status" value="1"/>
</dbReference>
<dbReference type="Proteomes" id="UP000001744">
    <property type="component" value="Unassembled WGS sequence"/>
</dbReference>
<gene>
    <name evidence="10" type="primary">scs2</name>
    <name evidence="9" type="ORF">SJAG_03170</name>
</gene>
<feature type="region of interest" description="Disordered" evidence="7">
    <location>
        <begin position="129"/>
        <end position="267"/>
    </location>
</feature>
<evidence type="ECO:0000256" key="6">
    <source>
        <dbReference type="ARBA" id="ARBA00023136"/>
    </source>
</evidence>
<feature type="compositionally biased region" description="Low complexity" evidence="7">
    <location>
        <begin position="176"/>
        <end position="198"/>
    </location>
</feature>
<keyword evidence="5" id="KW-1133">Transmembrane helix</keyword>
<comment type="subcellular location">
    <subcellularLocation>
        <location evidence="1">Endoplasmic reticulum membrane</location>
        <topology evidence="1">Single-pass type IV membrane protein</topology>
    </subcellularLocation>
</comment>
<evidence type="ECO:0000313" key="10">
    <source>
        <dbReference type="JaponicusDB" id="SJAG_03170"/>
    </source>
</evidence>
<organism evidence="9 11">
    <name type="scientific">Schizosaccharomyces japonicus (strain yFS275 / FY16936)</name>
    <name type="common">Fission yeast</name>
    <dbReference type="NCBI Taxonomy" id="402676"/>
    <lineage>
        <taxon>Eukaryota</taxon>
        <taxon>Fungi</taxon>
        <taxon>Dikarya</taxon>
        <taxon>Ascomycota</taxon>
        <taxon>Taphrinomycotina</taxon>
        <taxon>Schizosaccharomycetes</taxon>
        <taxon>Schizosaccharomycetales</taxon>
        <taxon>Schizosaccharomycetaceae</taxon>
        <taxon>Schizosaccharomyces</taxon>
    </lineage>
</organism>